<feature type="non-terminal residue" evidence="1">
    <location>
        <position position="1"/>
    </location>
</feature>
<evidence type="ECO:0000313" key="1">
    <source>
        <dbReference type="EMBL" id="GFP38822.1"/>
    </source>
</evidence>
<gene>
    <name evidence="1" type="ORF">HKBW3S47_00523</name>
</gene>
<name>A0A6V8Q233_9ACTN</name>
<protein>
    <submittedName>
        <fullName evidence="1">Uncharacterized protein</fullName>
    </submittedName>
</protein>
<reference evidence="1" key="1">
    <citation type="journal article" date="2020" name="Front. Microbiol.">
        <title>Single-cell genomics of novel Actinobacteria with the Wood-Ljungdahl pathway discovered in a serpentinizing system.</title>
        <authorList>
            <person name="Merino N."/>
            <person name="Kawai M."/>
            <person name="Boyd E.S."/>
            <person name="Colman D.R."/>
            <person name="McGlynn S.E."/>
            <person name="Nealson K.H."/>
            <person name="Kurokawa K."/>
            <person name="Hongoh Y."/>
        </authorList>
    </citation>
    <scope>NUCLEOTIDE SEQUENCE [LARGE SCALE GENOMIC DNA]</scope>
    <source>
        <strain evidence="1">S47</strain>
    </source>
</reference>
<comment type="caution">
    <text evidence="1">The sequence shown here is derived from an EMBL/GenBank/DDBJ whole genome shotgun (WGS) entry which is preliminary data.</text>
</comment>
<accession>A0A6V8Q233</accession>
<dbReference type="EMBL" id="BLSD01000017">
    <property type="protein sequence ID" value="GFP38822.1"/>
    <property type="molecule type" value="Genomic_DNA"/>
</dbReference>
<dbReference type="Proteomes" id="UP000569018">
    <property type="component" value="Unassembled WGS sequence"/>
</dbReference>
<proteinExistence type="predicted"/>
<organism evidence="1">
    <name type="scientific">Candidatus Hakubella thermalkaliphila</name>
    <dbReference type="NCBI Taxonomy" id="2754717"/>
    <lineage>
        <taxon>Bacteria</taxon>
        <taxon>Bacillati</taxon>
        <taxon>Actinomycetota</taxon>
        <taxon>Actinomycetota incertae sedis</taxon>
        <taxon>Candidatus Hakubellales</taxon>
        <taxon>Candidatus Hakubellaceae</taxon>
        <taxon>Candidatus Hakubella</taxon>
    </lineage>
</organism>
<sequence length="15" mass="1992">ARFPRSRWSWRRSFP</sequence>